<evidence type="ECO:0000256" key="2">
    <source>
        <dbReference type="ARBA" id="ARBA00004192"/>
    </source>
</evidence>
<dbReference type="Pfam" id="PF05061">
    <property type="entry name" value="Pox_A11"/>
    <property type="match status" value="1"/>
</dbReference>
<evidence type="ECO:0000256" key="4">
    <source>
        <dbReference type="ARBA" id="ARBA00022921"/>
    </source>
</evidence>
<keyword evidence="5" id="KW-0175">Coiled coil</keyword>
<proteinExistence type="predicted"/>
<keyword evidence="8" id="KW-1185">Reference proteome</keyword>
<evidence type="ECO:0000256" key="1">
    <source>
        <dbReference type="ARBA" id="ARBA00002871"/>
    </source>
</evidence>
<name>A0A916NYH6_9POXV</name>
<keyword evidence="6" id="KW-1035">Host cytoplasm</keyword>
<sequence length="321" mass="38014">MTVSKLIEFNNNDVDIFDNENYPGKIAKHMFPTKIENFKIMYKYLNNEENNIIEEEYDEDYISNCSSVDKNISTLYENNYYEPEKIKSDINDLYNDNNDKNYISNQSSYFEEDDISDVNIINNYNNNIDNTNIKKNDSNLYNNIKDLSKTEIIKQQNEEISELKKIAKTAKMSANLDKFMERLKMPVNNIYSKKIMIINYAKSINLPLLLEDLENLDYKDIEDMYNIIENVKSNKNSYNFTNLLIKFIFVGIEKILVDILKWDVFKEISNNIDDDFIELQCKTTKNFINSYVVIPSYPFMDILIQIFNRIVYKYISIPVLV</sequence>
<evidence type="ECO:0000256" key="3">
    <source>
        <dbReference type="ARBA" id="ARBA00022553"/>
    </source>
</evidence>
<dbReference type="Proteomes" id="UP000792671">
    <property type="component" value="Genome"/>
</dbReference>
<comment type="subcellular location">
    <subcellularLocation>
        <location evidence="2">Host cytoplasm</location>
    </subcellularLocation>
</comment>
<dbReference type="OrthoDB" id="19344at10239"/>
<dbReference type="EMBL" id="HF679134">
    <property type="protein sequence ID" value="CCU56378.1"/>
    <property type="molecule type" value="Genomic_DNA"/>
</dbReference>
<dbReference type="GO" id="GO:0030430">
    <property type="term" value="C:host cell cytoplasm"/>
    <property type="evidence" value="ECO:0007669"/>
    <property type="project" value="UniProtKB-SubCell"/>
</dbReference>
<reference evidence="7 8" key="1">
    <citation type="journal article" date="2013" name="J. Virol.">
        <title>New Insights into the Evolution of Entomopoxvirinae from the Complete Genome Sequences of Four Entomopoxviruses Infecting Adoxophyes honmai, Choristoneura biennis, Choristoneura rosaceana, and Mythimna separata.</title>
        <authorList>
            <person name="Theze J."/>
            <person name="Takatsuka J."/>
            <person name="Li Z."/>
            <person name="Gallais J."/>
            <person name="Doucet D."/>
            <person name="Arif B."/>
            <person name="Nakai M."/>
            <person name="Herniou E.A."/>
        </authorList>
    </citation>
    <scope>NUCLEOTIDE SEQUENCE [LARGE SCALE GENOMIC DNA]</scope>
</reference>
<organism evidence="7 8">
    <name type="scientific">Mythimna separata entomopoxvirus 'L'</name>
    <dbReference type="NCBI Taxonomy" id="1293572"/>
    <lineage>
        <taxon>Viruses</taxon>
        <taxon>Varidnaviria</taxon>
        <taxon>Bamfordvirae</taxon>
        <taxon>Nucleocytoviricota</taxon>
        <taxon>Pokkesviricetes</taxon>
        <taxon>Chitovirales</taxon>
        <taxon>Poxviridae</taxon>
        <taxon>Entomopoxvirinae</taxon>
        <taxon>Betaentomopoxvirus</taxon>
        <taxon>Betaentomopoxvirus mseparata</taxon>
        <taxon>Mythimna separata entomopoxvirus</taxon>
    </lineage>
</organism>
<evidence type="ECO:0000256" key="6">
    <source>
        <dbReference type="ARBA" id="ARBA00023200"/>
    </source>
</evidence>
<dbReference type="KEGG" id="vg:15613802"/>
<dbReference type="InterPro" id="IPR007755">
    <property type="entry name" value="Poxvirus_A11"/>
</dbReference>
<gene>
    <name evidence="7" type="ORF">MYSEV_180</name>
</gene>
<evidence type="ECO:0000256" key="5">
    <source>
        <dbReference type="ARBA" id="ARBA00023054"/>
    </source>
</evidence>
<dbReference type="RefSeq" id="YP_008003697.1">
    <property type="nucleotide sequence ID" value="NC_021246.1"/>
</dbReference>
<dbReference type="GeneID" id="15613802"/>
<accession>A0A916NYH6</accession>
<keyword evidence="4" id="KW-0426">Late protein</keyword>
<protein>
    <submittedName>
        <fullName evidence="7">Viral membrane formation (Cop-A11R)</fullName>
    </submittedName>
</protein>
<evidence type="ECO:0000313" key="8">
    <source>
        <dbReference type="Proteomes" id="UP000792671"/>
    </source>
</evidence>
<comment type="function">
    <text evidence="1">Required for viral crescent formation early during virus morphogenesis.</text>
</comment>
<evidence type="ECO:0000313" key="7">
    <source>
        <dbReference type="EMBL" id="CCU56378.1"/>
    </source>
</evidence>
<keyword evidence="3" id="KW-0597">Phosphoprotein</keyword>